<dbReference type="PATRIC" id="fig|267850.7.peg.2890"/>
<dbReference type="Proteomes" id="UP000027318">
    <property type="component" value="Unassembled WGS sequence"/>
</dbReference>
<name>A0A063XYD1_9GAMM</name>
<dbReference type="InterPro" id="IPR036895">
    <property type="entry name" value="Uracil-DNA_glycosylase-like_sf"/>
</dbReference>
<dbReference type="SMART" id="SM00987">
    <property type="entry name" value="UreE_C"/>
    <property type="match status" value="1"/>
</dbReference>
<dbReference type="AlphaFoldDB" id="A0A063XYD1"/>
<accession>A0A063XYD1</accession>
<dbReference type="Gene3D" id="3.40.470.10">
    <property type="entry name" value="Uracil-DNA glycosylase-like domain"/>
    <property type="match status" value="1"/>
</dbReference>
<reference evidence="2 3" key="1">
    <citation type="journal article" date="2005" name="Int. J. Syst. Evol. Microbiol.">
        <title>Nitrincola lacisaponensis gen. nov., sp. nov., a novel alkaliphilic bacterium isolated from an alkaline, saline lake.</title>
        <authorList>
            <person name="Dimitriu P.A."/>
            <person name="Shukla S.K."/>
            <person name="Conradt J."/>
            <person name="Marquez M.C."/>
            <person name="Ventosa A."/>
            <person name="Maglia A."/>
            <person name="Peyton B.M."/>
            <person name="Pinkart H.C."/>
            <person name="Mormile M.R."/>
        </authorList>
    </citation>
    <scope>NUCLEOTIDE SEQUENCE [LARGE SCALE GENOMIC DNA]</scope>
    <source>
        <strain evidence="2 3">4CA</strain>
    </source>
</reference>
<organism evidence="2 3">
    <name type="scientific">Nitrincola lacisaponensis</name>
    <dbReference type="NCBI Taxonomy" id="267850"/>
    <lineage>
        <taxon>Bacteria</taxon>
        <taxon>Pseudomonadati</taxon>
        <taxon>Pseudomonadota</taxon>
        <taxon>Gammaproteobacteria</taxon>
        <taxon>Oceanospirillales</taxon>
        <taxon>Oceanospirillaceae</taxon>
        <taxon>Nitrincola</taxon>
    </lineage>
</organism>
<dbReference type="InterPro" id="IPR005122">
    <property type="entry name" value="Uracil-DNA_glycosylase-like"/>
</dbReference>
<dbReference type="RefSeq" id="WP_051632865.1">
    <property type="nucleotide sequence ID" value="NZ_JMSZ01000042.1"/>
</dbReference>
<proteinExistence type="predicted"/>
<dbReference type="SMART" id="SM00986">
    <property type="entry name" value="UDG"/>
    <property type="match status" value="1"/>
</dbReference>
<dbReference type="CDD" id="cd10032">
    <property type="entry name" value="UDG-F6_HDG"/>
    <property type="match status" value="1"/>
</dbReference>
<evidence type="ECO:0000313" key="3">
    <source>
        <dbReference type="Proteomes" id="UP000027318"/>
    </source>
</evidence>
<evidence type="ECO:0000259" key="1">
    <source>
        <dbReference type="SMART" id="SM00986"/>
    </source>
</evidence>
<keyword evidence="3" id="KW-1185">Reference proteome</keyword>
<dbReference type="Pfam" id="PF03167">
    <property type="entry name" value="UDG"/>
    <property type="match status" value="1"/>
</dbReference>
<gene>
    <name evidence="2" type="ORF">ADINL_2939</name>
</gene>
<evidence type="ECO:0000313" key="2">
    <source>
        <dbReference type="EMBL" id="KDE38484.1"/>
    </source>
</evidence>
<comment type="caution">
    <text evidence="2">The sequence shown here is derived from an EMBL/GenBank/DDBJ whole genome shotgun (WGS) entry which is preliminary data.</text>
</comment>
<dbReference type="SUPFAM" id="SSF52141">
    <property type="entry name" value="Uracil-DNA glycosylase-like"/>
    <property type="match status" value="1"/>
</dbReference>
<protein>
    <submittedName>
        <fullName evidence="2">G:T/U mismatch-specific uracil/thymine DNA-glycosylase</fullName>
    </submittedName>
</protein>
<dbReference type="STRING" id="267850.ADINL_2939"/>
<dbReference type="NCBIfam" id="TIGR04274">
    <property type="entry name" value="hypoxanDNAglyco"/>
    <property type="match status" value="1"/>
</dbReference>
<dbReference type="InterPro" id="IPR026353">
    <property type="entry name" value="Hypoxan-DNA_Glyclase"/>
</dbReference>
<sequence length="178" mass="19710">MAEQLDHWVTGFPPLIAEGAQVLILGSMPGKASLQAQAYYAHPRNAFWPIMATLLDFDPELPYAQRVAALQASGVAVWDVLQSCERPGSLDTAICRHSEQANDFAALFRRYPDIRQVFCNGDKAWQSFRRHVVIPLELHQLPCHRLPSTSPAHASLNFAAKLAAWQPVADALNLKGKV</sequence>
<feature type="domain" description="Uracil-DNA glycosylase-like" evidence="1">
    <location>
        <begin position="13"/>
        <end position="169"/>
    </location>
</feature>
<dbReference type="EMBL" id="JMSZ01000042">
    <property type="protein sequence ID" value="KDE38484.1"/>
    <property type="molecule type" value="Genomic_DNA"/>
</dbReference>